<feature type="transmembrane region" description="Helical" evidence="1">
    <location>
        <begin position="186"/>
        <end position="205"/>
    </location>
</feature>
<feature type="transmembrane region" description="Helical" evidence="1">
    <location>
        <begin position="155"/>
        <end position="174"/>
    </location>
</feature>
<evidence type="ECO:0000256" key="1">
    <source>
        <dbReference type="SAM" id="Phobius"/>
    </source>
</evidence>
<evidence type="ECO:0000313" key="2">
    <source>
        <dbReference type="EMBL" id="CAE0365753.1"/>
    </source>
</evidence>
<keyword evidence="1" id="KW-0472">Membrane</keyword>
<organism evidence="2">
    <name type="scientific">Aureoumbra lagunensis</name>
    <dbReference type="NCBI Taxonomy" id="44058"/>
    <lineage>
        <taxon>Eukaryota</taxon>
        <taxon>Sar</taxon>
        <taxon>Stramenopiles</taxon>
        <taxon>Ochrophyta</taxon>
        <taxon>Pelagophyceae</taxon>
        <taxon>Pelagomonadales</taxon>
        <taxon>Aureoumbra</taxon>
    </lineage>
</organism>
<proteinExistence type="predicted"/>
<name>A0A7S3NK98_9STRA</name>
<protein>
    <submittedName>
        <fullName evidence="2">Uncharacterized protein</fullName>
    </submittedName>
</protein>
<keyword evidence="1" id="KW-0812">Transmembrane</keyword>
<sequence length="254" mass="29494">MSSSREKIQRRKKMQKSTSFVGTVDVGLALEEETRASVLRPWYEQLWQPALFGTLMGIAISVRQAWGFTVAGLLILLAGGPQFISSTYTLWNWTMLLGQILDRAIRRDALPRLLPYLVVNSWAIFTSFNVVALIHPFHFRELANRLQYSMSRFHFMNTLGHFVPPLILTFWFFLLDPQRLQGACEWTSIVNLRFASLGYHFLWALRVGGGLRLDHVYLKRPKQQWYISWFVAAITHFFVGHFVDLQCRQAAILR</sequence>
<accession>A0A7S3NK98</accession>
<dbReference type="EMBL" id="HBIJ01009244">
    <property type="protein sequence ID" value="CAE0365753.1"/>
    <property type="molecule type" value="Transcribed_RNA"/>
</dbReference>
<dbReference type="AlphaFoldDB" id="A0A7S3NK98"/>
<feature type="transmembrane region" description="Helical" evidence="1">
    <location>
        <begin position="225"/>
        <end position="243"/>
    </location>
</feature>
<feature type="transmembrane region" description="Helical" evidence="1">
    <location>
        <begin position="113"/>
        <end position="134"/>
    </location>
</feature>
<gene>
    <name evidence="2" type="ORF">ALAG00032_LOCUS6497</name>
</gene>
<reference evidence="2" key="1">
    <citation type="submission" date="2021-01" db="EMBL/GenBank/DDBJ databases">
        <authorList>
            <person name="Corre E."/>
            <person name="Pelletier E."/>
            <person name="Niang G."/>
            <person name="Scheremetjew M."/>
            <person name="Finn R."/>
            <person name="Kale V."/>
            <person name="Holt S."/>
            <person name="Cochrane G."/>
            <person name="Meng A."/>
            <person name="Brown T."/>
            <person name="Cohen L."/>
        </authorList>
    </citation>
    <scope>NUCLEOTIDE SEQUENCE</scope>
    <source>
        <strain evidence="2">CCMP1510</strain>
    </source>
</reference>
<keyword evidence="1" id="KW-1133">Transmembrane helix</keyword>